<keyword evidence="1" id="KW-0812">Transmembrane</keyword>
<evidence type="ECO:0000313" key="2">
    <source>
        <dbReference type="EMBL" id="MBI5252614.1"/>
    </source>
</evidence>
<feature type="transmembrane region" description="Helical" evidence="1">
    <location>
        <begin position="113"/>
        <end position="135"/>
    </location>
</feature>
<dbReference type="AlphaFoldDB" id="A0A9D6Z5X8"/>
<feature type="transmembrane region" description="Helical" evidence="1">
    <location>
        <begin position="35"/>
        <end position="58"/>
    </location>
</feature>
<proteinExistence type="predicted"/>
<organism evidence="2 3">
    <name type="scientific">Desulfomonile tiedjei</name>
    <dbReference type="NCBI Taxonomy" id="2358"/>
    <lineage>
        <taxon>Bacteria</taxon>
        <taxon>Pseudomonadati</taxon>
        <taxon>Thermodesulfobacteriota</taxon>
        <taxon>Desulfomonilia</taxon>
        <taxon>Desulfomonilales</taxon>
        <taxon>Desulfomonilaceae</taxon>
        <taxon>Desulfomonile</taxon>
    </lineage>
</organism>
<dbReference type="EMBL" id="JACRDE010000628">
    <property type="protein sequence ID" value="MBI5252614.1"/>
    <property type="molecule type" value="Genomic_DNA"/>
</dbReference>
<comment type="caution">
    <text evidence="2">The sequence shown here is derived from an EMBL/GenBank/DDBJ whole genome shotgun (WGS) entry which is preliminary data.</text>
</comment>
<feature type="transmembrane region" description="Helical" evidence="1">
    <location>
        <begin position="91"/>
        <end position="107"/>
    </location>
</feature>
<keyword evidence="1" id="KW-0472">Membrane</keyword>
<keyword evidence="1" id="KW-1133">Transmembrane helix</keyword>
<gene>
    <name evidence="2" type="ORF">HY912_24220</name>
</gene>
<evidence type="ECO:0000313" key="3">
    <source>
        <dbReference type="Proteomes" id="UP000807825"/>
    </source>
</evidence>
<feature type="transmembrane region" description="Helical" evidence="1">
    <location>
        <begin position="64"/>
        <end position="84"/>
    </location>
</feature>
<accession>A0A9D6Z5X8</accession>
<dbReference type="Proteomes" id="UP000807825">
    <property type="component" value="Unassembled WGS sequence"/>
</dbReference>
<reference evidence="2" key="1">
    <citation type="submission" date="2020-07" db="EMBL/GenBank/DDBJ databases">
        <title>Huge and variable diversity of episymbiotic CPR bacteria and DPANN archaea in groundwater ecosystems.</title>
        <authorList>
            <person name="He C.Y."/>
            <person name="Keren R."/>
            <person name="Whittaker M."/>
            <person name="Farag I.F."/>
            <person name="Doudna J."/>
            <person name="Cate J.H.D."/>
            <person name="Banfield J.F."/>
        </authorList>
    </citation>
    <scope>NUCLEOTIDE SEQUENCE</scope>
    <source>
        <strain evidence="2">NC_groundwater_1664_Pr3_B-0.1um_52_9</strain>
    </source>
</reference>
<protein>
    <submittedName>
        <fullName evidence="2">Uncharacterized protein</fullName>
    </submittedName>
</protein>
<name>A0A9D6Z5X8_9BACT</name>
<sequence>MRAPYLNGHATTSVAIASPSIVEMVRCASHKKHRLAMIAGFVLGGWIPITTYSIIHWHVQSMPLLWLLVAGGLVYSALTVYQWAKLAFHQSLKAIGFVVLLEGAMTFVPDPWIGVPCLFLLVIINGLATGTTLALDHHQHRRELPHPHSRLRPQRDLVRG</sequence>
<evidence type="ECO:0000256" key="1">
    <source>
        <dbReference type="SAM" id="Phobius"/>
    </source>
</evidence>